<reference evidence="2 3" key="1">
    <citation type="journal article" date="2020" name="Genome Biol. Evol.">
        <title>A new high-quality draft genome assembly of the Chinese cordyceps Ophiocordyceps sinensis.</title>
        <authorList>
            <person name="Shu R."/>
            <person name="Zhang J."/>
            <person name="Meng Q."/>
            <person name="Zhang H."/>
            <person name="Zhou G."/>
            <person name="Li M."/>
            <person name="Wu P."/>
            <person name="Zhao Y."/>
            <person name="Chen C."/>
            <person name="Qin Q."/>
        </authorList>
    </citation>
    <scope>NUCLEOTIDE SEQUENCE [LARGE SCALE GENOMIC DNA]</scope>
    <source>
        <strain evidence="2 3">IOZ07</strain>
    </source>
</reference>
<keyword evidence="3" id="KW-1185">Reference proteome</keyword>
<dbReference type="Proteomes" id="UP000557566">
    <property type="component" value="Unassembled WGS sequence"/>
</dbReference>
<feature type="compositionally biased region" description="Basic residues" evidence="1">
    <location>
        <begin position="201"/>
        <end position="217"/>
    </location>
</feature>
<evidence type="ECO:0000313" key="3">
    <source>
        <dbReference type="Proteomes" id="UP000557566"/>
    </source>
</evidence>
<proteinExistence type="predicted"/>
<dbReference type="EMBL" id="JAAVMX010000003">
    <property type="protein sequence ID" value="KAF4510355.1"/>
    <property type="molecule type" value="Genomic_DNA"/>
</dbReference>
<feature type="region of interest" description="Disordered" evidence="1">
    <location>
        <begin position="1"/>
        <end position="25"/>
    </location>
</feature>
<comment type="caution">
    <text evidence="2">The sequence shown here is derived from an EMBL/GenBank/DDBJ whole genome shotgun (WGS) entry which is preliminary data.</text>
</comment>
<evidence type="ECO:0000256" key="1">
    <source>
        <dbReference type="SAM" id="MobiDB-lite"/>
    </source>
</evidence>
<feature type="region of interest" description="Disordered" evidence="1">
    <location>
        <begin position="200"/>
        <end position="231"/>
    </location>
</feature>
<gene>
    <name evidence="2" type="ORF">G6O67_002246</name>
</gene>
<dbReference type="AlphaFoldDB" id="A0A8H4PTS6"/>
<organism evidence="2 3">
    <name type="scientific">Ophiocordyceps sinensis</name>
    <dbReference type="NCBI Taxonomy" id="72228"/>
    <lineage>
        <taxon>Eukaryota</taxon>
        <taxon>Fungi</taxon>
        <taxon>Dikarya</taxon>
        <taxon>Ascomycota</taxon>
        <taxon>Pezizomycotina</taxon>
        <taxon>Sordariomycetes</taxon>
        <taxon>Hypocreomycetidae</taxon>
        <taxon>Hypocreales</taxon>
        <taxon>Ophiocordycipitaceae</taxon>
        <taxon>Ophiocordyceps</taxon>
    </lineage>
</organism>
<name>A0A8H4PTS6_9HYPO</name>
<dbReference type="OrthoDB" id="2341546at2759"/>
<protein>
    <submittedName>
        <fullName evidence="2">Uncharacterized protein</fullName>
    </submittedName>
</protein>
<accession>A0A8H4PTS6</accession>
<sequence>MRGIRGNKKEARSRHQVSRQVKSLPEQHREIRQGLGLHRTTSRALVAVAVAVESRAQLLTHAPQWVLRSVVDAAAVIVVVLAHPSSSAEQAAGADTDADADALVRQACAAMLRCSVRDSDLPHRGSVLMETFWAVRHLVAAPPPPYPRGPAPSAWPDRLGAGVTFWCLERFRLGLRAAQSSTDRVNKALDLIQAQPLQRRLGQRRHGLGNPPRRRHCRDADDYGSRHRRPR</sequence>
<evidence type="ECO:0000313" key="2">
    <source>
        <dbReference type="EMBL" id="KAF4510355.1"/>
    </source>
</evidence>